<dbReference type="InterPro" id="IPR038488">
    <property type="entry name" value="Integrase_DNA-bd_sf"/>
</dbReference>
<proteinExistence type="inferred from homology"/>
<organism evidence="6 7">
    <name type="scientific">Eikenella corrodens</name>
    <dbReference type="NCBI Taxonomy" id="539"/>
    <lineage>
        <taxon>Bacteria</taxon>
        <taxon>Pseudomonadati</taxon>
        <taxon>Pseudomonadota</taxon>
        <taxon>Betaproteobacteria</taxon>
        <taxon>Neisseriales</taxon>
        <taxon>Neisseriaceae</taxon>
        <taxon>Eikenella</taxon>
    </lineage>
</organism>
<feature type="domain" description="Integrase DNA-binding" evidence="4">
    <location>
        <begin position="3"/>
        <end position="88"/>
    </location>
</feature>
<feature type="domain" description="Phage integrase central" evidence="5">
    <location>
        <begin position="100"/>
        <end position="149"/>
    </location>
</feature>
<protein>
    <submittedName>
        <fullName evidence="6">Uncharacterized protein</fullName>
    </submittedName>
</protein>
<dbReference type="Proteomes" id="UP000078003">
    <property type="component" value="Unassembled WGS sequence"/>
</dbReference>
<dbReference type="GO" id="GO:0003677">
    <property type="term" value="F:DNA binding"/>
    <property type="evidence" value="ECO:0007669"/>
    <property type="project" value="UniProtKB-KW"/>
</dbReference>
<keyword evidence="2" id="KW-0229">DNA integration</keyword>
<reference evidence="7" key="1">
    <citation type="submission" date="2016-05" db="EMBL/GenBank/DDBJ databases">
        <title>Draft genome of Corynebacterium afermentans subsp. afermentans LCDC 88199T.</title>
        <authorList>
            <person name="Bernier A.-M."/>
            <person name="Bernard K."/>
        </authorList>
    </citation>
    <scope>NUCLEOTIDE SEQUENCE [LARGE SCALE GENOMIC DNA]</scope>
    <source>
        <strain evidence="7">NML01-0328</strain>
    </source>
</reference>
<dbReference type="InterPro" id="IPR053876">
    <property type="entry name" value="Phage_int_M"/>
</dbReference>
<dbReference type="InterPro" id="IPR025166">
    <property type="entry name" value="Integrase_DNA_bind_dom"/>
</dbReference>
<dbReference type="RefSeq" id="WP_064104534.1">
    <property type="nucleotide sequence ID" value="NZ_LXSF01000007.1"/>
</dbReference>
<comment type="caution">
    <text evidence="6">The sequence shown here is derived from an EMBL/GenBank/DDBJ whole genome shotgun (WGS) entry which is preliminary data.</text>
</comment>
<name>A0A1A9RDJ6_EIKCO</name>
<evidence type="ECO:0000256" key="2">
    <source>
        <dbReference type="ARBA" id="ARBA00022908"/>
    </source>
</evidence>
<evidence type="ECO:0000259" key="4">
    <source>
        <dbReference type="Pfam" id="PF13356"/>
    </source>
</evidence>
<dbReference type="InterPro" id="IPR010998">
    <property type="entry name" value="Integrase_recombinase_N"/>
</dbReference>
<dbReference type="PANTHER" id="PTHR30629:SF2">
    <property type="entry name" value="PROPHAGE INTEGRASE INTS-RELATED"/>
    <property type="match status" value="1"/>
</dbReference>
<evidence type="ECO:0000313" key="6">
    <source>
        <dbReference type="EMBL" id="OAM16197.1"/>
    </source>
</evidence>
<dbReference type="GO" id="GO:0015074">
    <property type="term" value="P:DNA integration"/>
    <property type="evidence" value="ECO:0007669"/>
    <property type="project" value="UniProtKB-KW"/>
</dbReference>
<dbReference type="Gene3D" id="1.10.150.130">
    <property type="match status" value="1"/>
</dbReference>
<dbReference type="Pfam" id="PF13356">
    <property type="entry name" value="Arm-DNA-bind_3"/>
    <property type="match status" value="1"/>
</dbReference>
<dbReference type="AlphaFoldDB" id="A0A1A9RDJ6"/>
<dbReference type="EMBL" id="LXSF01000007">
    <property type="protein sequence ID" value="OAM16197.1"/>
    <property type="molecule type" value="Genomic_DNA"/>
</dbReference>
<evidence type="ECO:0000256" key="3">
    <source>
        <dbReference type="ARBA" id="ARBA00023125"/>
    </source>
</evidence>
<comment type="similarity">
    <text evidence="1">Belongs to the 'phage' integrase family.</text>
</comment>
<accession>A0A1A9RDJ6</accession>
<dbReference type="PANTHER" id="PTHR30629">
    <property type="entry name" value="PROPHAGE INTEGRASE"/>
    <property type="match status" value="1"/>
</dbReference>
<dbReference type="Pfam" id="PF22022">
    <property type="entry name" value="Phage_int_M"/>
    <property type="match status" value="1"/>
</dbReference>
<evidence type="ECO:0000259" key="5">
    <source>
        <dbReference type="Pfam" id="PF22022"/>
    </source>
</evidence>
<evidence type="ECO:0000313" key="7">
    <source>
        <dbReference type="Proteomes" id="UP000078003"/>
    </source>
</evidence>
<dbReference type="InterPro" id="IPR050808">
    <property type="entry name" value="Phage_Integrase"/>
</dbReference>
<gene>
    <name evidence="6" type="ORF">A7P85_07225</name>
</gene>
<keyword evidence="3" id="KW-0238">DNA-binding</keyword>
<evidence type="ECO:0000256" key="1">
    <source>
        <dbReference type="ARBA" id="ARBA00008857"/>
    </source>
</evidence>
<dbReference type="Gene3D" id="3.30.160.390">
    <property type="entry name" value="Integrase, DNA-binding domain"/>
    <property type="match status" value="1"/>
</dbReference>
<sequence length="168" mass="18898">MPLTDRQIKNAKPAAKAYKLADGRGFYLQVTPAGGKLLRLKYRIGNKEKLLSIGKYPFISLLEAREAAESACRLLAAGQDPGEAKKQAKQELIAALQNTFHNLAAEWYEHQRAGWTAGHATKVWRSFEADIRPALVHRQELKCTVREILLEHPPPLHAVLQKLIMQQI</sequence>